<dbReference type="Pfam" id="PF20043">
    <property type="entry name" value="DUF6445"/>
    <property type="match status" value="1"/>
</dbReference>
<accession>A0A6C0CL80</accession>
<dbReference type="SUPFAM" id="SSF53335">
    <property type="entry name" value="S-adenosyl-L-methionine-dependent methyltransferases"/>
    <property type="match status" value="1"/>
</dbReference>
<dbReference type="PANTHER" id="PTHR32379">
    <property type="entry name" value="GUANIDINOACETATE N-METHYLTRANSFERASE"/>
    <property type="match status" value="1"/>
</dbReference>
<dbReference type="InterPro" id="IPR045617">
    <property type="entry name" value="DUF6445"/>
</dbReference>
<dbReference type="PANTHER" id="PTHR32379:SF1">
    <property type="entry name" value="GUANIDINOACETATE N-METHYLTRANSFERASE"/>
    <property type="match status" value="1"/>
</dbReference>
<sequence>MKLKYTKDICGNDLLTDENEEHQIMMEWEVPYMKESIKLFQPRGNVLEIGFGMGYSATQICEMDEVTSYTVIECSPNVWNKFEEWKREIQEKKDIEINLIKGRWQDILETTGKYDSIYFDDYNGDNIHDTMKRFNKFMYEIISDNHVSIGSRICAYSTTNQNTYHNVNCLSFNCFDYKIKIPSYCNYAKGEEMYIPIFTIISEPDYDLKKKILGNYLEINKKISDQIEQAKIYYNKPKSIYCNLLVIDNFYTNAMETRNFILTQEFSVKGNYPGQRTVSYATQEIKNMIEGYISSFTGKIVDWPEGGENYNGSYQYTTSRDRTWIHTDSHNNWAGVLYLTPNAPVTSGTGIYRFKDGTRFEEEKKIRNNDKQLNELSQDYTKWELVDQVGNIFNRLVLFNSKQFHASLDYFGTNKENGRLFQVFFFTTER</sequence>
<dbReference type="InterPro" id="IPR029063">
    <property type="entry name" value="SAM-dependent_MTases_sf"/>
</dbReference>
<dbReference type="Gene3D" id="3.40.50.150">
    <property type="entry name" value="Vaccinia Virus protein VP39"/>
    <property type="match status" value="1"/>
</dbReference>
<dbReference type="GO" id="GO:0005737">
    <property type="term" value="C:cytoplasm"/>
    <property type="evidence" value="ECO:0007669"/>
    <property type="project" value="TreeGrafter"/>
</dbReference>
<name>A0A6C0CL80_9ZZZZ</name>
<dbReference type="GO" id="GO:0006601">
    <property type="term" value="P:creatine biosynthetic process"/>
    <property type="evidence" value="ECO:0007669"/>
    <property type="project" value="TreeGrafter"/>
</dbReference>
<dbReference type="EMBL" id="MN739424">
    <property type="protein sequence ID" value="QHT04235.1"/>
    <property type="molecule type" value="Genomic_DNA"/>
</dbReference>
<dbReference type="GO" id="GO:0005634">
    <property type="term" value="C:nucleus"/>
    <property type="evidence" value="ECO:0007669"/>
    <property type="project" value="TreeGrafter"/>
</dbReference>
<organism evidence="1">
    <name type="scientific">viral metagenome</name>
    <dbReference type="NCBI Taxonomy" id="1070528"/>
    <lineage>
        <taxon>unclassified sequences</taxon>
        <taxon>metagenomes</taxon>
        <taxon>organismal metagenomes</taxon>
    </lineage>
</organism>
<proteinExistence type="predicted"/>
<dbReference type="GO" id="GO:0030731">
    <property type="term" value="F:guanidinoacetate N-methyltransferase activity"/>
    <property type="evidence" value="ECO:0007669"/>
    <property type="project" value="TreeGrafter"/>
</dbReference>
<reference evidence="1" key="1">
    <citation type="journal article" date="2020" name="Nature">
        <title>Giant virus diversity and host interactions through global metagenomics.</title>
        <authorList>
            <person name="Schulz F."/>
            <person name="Roux S."/>
            <person name="Paez-Espino D."/>
            <person name="Jungbluth S."/>
            <person name="Walsh D.A."/>
            <person name="Denef V.J."/>
            <person name="McMahon K.D."/>
            <person name="Konstantinidis K.T."/>
            <person name="Eloe-Fadrosh E.A."/>
            <person name="Kyrpides N.C."/>
            <person name="Woyke T."/>
        </authorList>
    </citation>
    <scope>NUCLEOTIDE SEQUENCE</scope>
    <source>
        <strain evidence="1">GVMAG-M-3300021185-45</strain>
    </source>
</reference>
<protein>
    <submittedName>
        <fullName evidence="1">Uncharacterized protein</fullName>
    </submittedName>
</protein>
<dbReference type="AlphaFoldDB" id="A0A6C0CL80"/>
<evidence type="ECO:0000313" key="1">
    <source>
        <dbReference type="EMBL" id="QHT04235.1"/>
    </source>
</evidence>
<dbReference type="InterPro" id="IPR051038">
    <property type="entry name" value="RMT2/GAMT_Mtase"/>
</dbReference>